<sequence>MPNDMGVVVGMNVDEPRHQAPPFALYDPPGGAAAKGTDRDDAVVYDGDIRDITRPARAIDDLDALE</sequence>
<gene>
    <name evidence="2" type="ORF">GCM10009304_13910</name>
</gene>
<evidence type="ECO:0000313" key="2">
    <source>
        <dbReference type="EMBL" id="GGJ89527.1"/>
    </source>
</evidence>
<proteinExistence type="predicted"/>
<dbReference type="EMBL" id="BMPO01000003">
    <property type="protein sequence ID" value="GGJ89527.1"/>
    <property type="molecule type" value="Genomic_DNA"/>
</dbReference>
<evidence type="ECO:0000256" key="1">
    <source>
        <dbReference type="SAM" id="MobiDB-lite"/>
    </source>
</evidence>
<dbReference type="Proteomes" id="UP000635983">
    <property type="component" value="Unassembled WGS sequence"/>
</dbReference>
<dbReference type="AlphaFoldDB" id="A0A917PSK5"/>
<feature type="region of interest" description="Disordered" evidence="1">
    <location>
        <begin position="19"/>
        <end position="38"/>
    </location>
</feature>
<evidence type="ECO:0000313" key="3">
    <source>
        <dbReference type="Proteomes" id="UP000635983"/>
    </source>
</evidence>
<reference evidence="2" key="1">
    <citation type="journal article" date="2014" name="Int. J. Syst. Evol. Microbiol.">
        <title>Complete genome sequence of Corynebacterium casei LMG S-19264T (=DSM 44701T), isolated from a smear-ripened cheese.</title>
        <authorList>
            <consortium name="US DOE Joint Genome Institute (JGI-PGF)"/>
            <person name="Walter F."/>
            <person name="Albersmeier A."/>
            <person name="Kalinowski J."/>
            <person name="Ruckert C."/>
        </authorList>
    </citation>
    <scope>NUCLEOTIDE SEQUENCE</scope>
    <source>
        <strain evidence="2">JCM 30078</strain>
    </source>
</reference>
<organism evidence="2 3">
    <name type="scientific">Pseudomonas matsuisoli</name>
    <dbReference type="NCBI Taxonomy" id="1515666"/>
    <lineage>
        <taxon>Bacteria</taxon>
        <taxon>Pseudomonadati</taxon>
        <taxon>Pseudomonadota</taxon>
        <taxon>Gammaproteobacteria</taxon>
        <taxon>Pseudomonadales</taxon>
        <taxon>Pseudomonadaceae</taxon>
        <taxon>Pseudomonas</taxon>
    </lineage>
</organism>
<reference evidence="2" key="2">
    <citation type="submission" date="2020-09" db="EMBL/GenBank/DDBJ databases">
        <authorList>
            <person name="Sun Q."/>
            <person name="Ohkuma M."/>
        </authorList>
    </citation>
    <scope>NUCLEOTIDE SEQUENCE</scope>
    <source>
        <strain evidence="2">JCM 30078</strain>
    </source>
</reference>
<accession>A0A917PSK5</accession>
<name>A0A917PSK5_9PSED</name>
<keyword evidence="3" id="KW-1185">Reference proteome</keyword>
<comment type="caution">
    <text evidence="2">The sequence shown here is derived from an EMBL/GenBank/DDBJ whole genome shotgun (WGS) entry which is preliminary data.</text>
</comment>
<protein>
    <submittedName>
        <fullName evidence="2">Uncharacterized protein</fullName>
    </submittedName>
</protein>